<organism evidence="3 4">
    <name type="scientific">Acidovorax soli</name>
    <dbReference type="NCBI Taxonomy" id="592050"/>
    <lineage>
        <taxon>Bacteria</taxon>
        <taxon>Pseudomonadati</taxon>
        <taxon>Pseudomonadota</taxon>
        <taxon>Betaproteobacteria</taxon>
        <taxon>Burkholderiales</taxon>
        <taxon>Comamonadaceae</taxon>
        <taxon>Acidovorax</taxon>
    </lineage>
</organism>
<dbReference type="Gene3D" id="3.40.30.10">
    <property type="entry name" value="Glutaredoxin"/>
    <property type="match status" value="1"/>
</dbReference>
<dbReference type="NCBIfam" id="TIGR01617">
    <property type="entry name" value="arsC_related"/>
    <property type="match status" value="1"/>
</dbReference>
<dbReference type="CDD" id="cd03035">
    <property type="entry name" value="ArsC_Yffb"/>
    <property type="match status" value="1"/>
</dbReference>
<comment type="similarity">
    <text evidence="1 2">Belongs to the ArsC family.</text>
</comment>
<sequence>MMAAMKTPHITLYGIPNCDTVKKARAWFTGQGLEYSFHDFKKQGVPAAGLPDWLAAVGWQKLVNRQGTTWRKLDPGAQAAVHDDASASQLMLAQPSVIKRPVVEWRQGGHTTVTVGFDAGRWQELQAELSRD</sequence>
<evidence type="ECO:0000313" key="3">
    <source>
        <dbReference type="EMBL" id="SDZ74127.1"/>
    </source>
</evidence>
<dbReference type="InterPro" id="IPR036249">
    <property type="entry name" value="Thioredoxin-like_sf"/>
</dbReference>
<evidence type="ECO:0000256" key="2">
    <source>
        <dbReference type="PROSITE-ProRule" id="PRU01282"/>
    </source>
</evidence>
<evidence type="ECO:0000256" key="1">
    <source>
        <dbReference type="ARBA" id="ARBA00007198"/>
    </source>
</evidence>
<name>A0A1H3VH39_9BURK</name>
<dbReference type="Proteomes" id="UP000199002">
    <property type="component" value="Unassembled WGS sequence"/>
</dbReference>
<dbReference type="PANTHER" id="PTHR30041:SF8">
    <property type="entry name" value="PROTEIN YFFB"/>
    <property type="match status" value="1"/>
</dbReference>
<dbReference type="PANTHER" id="PTHR30041">
    <property type="entry name" value="ARSENATE REDUCTASE"/>
    <property type="match status" value="1"/>
</dbReference>
<dbReference type="NCBIfam" id="NF008107">
    <property type="entry name" value="PRK10853.1"/>
    <property type="match status" value="1"/>
</dbReference>
<dbReference type="InterPro" id="IPR006504">
    <property type="entry name" value="Tscrpt_reg_Spx/MgsR"/>
</dbReference>
<dbReference type="STRING" id="592050.SAMN05421875_101149"/>
<keyword evidence="4" id="KW-1185">Reference proteome</keyword>
<proteinExistence type="inferred from homology"/>
<dbReference type="GeneID" id="34234428"/>
<protein>
    <submittedName>
        <fullName evidence="3">Transcriptional regulator, Spx/MgsR family</fullName>
    </submittedName>
</protein>
<dbReference type="PROSITE" id="PS51353">
    <property type="entry name" value="ARSC"/>
    <property type="match status" value="1"/>
</dbReference>
<dbReference type="Pfam" id="PF03960">
    <property type="entry name" value="ArsC"/>
    <property type="match status" value="1"/>
</dbReference>
<evidence type="ECO:0000313" key="4">
    <source>
        <dbReference type="Proteomes" id="UP000199002"/>
    </source>
</evidence>
<dbReference type="RefSeq" id="WP_208859671.1">
    <property type="nucleotide sequence ID" value="NZ_CAXIQW010000046.1"/>
</dbReference>
<reference evidence="4" key="1">
    <citation type="submission" date="2016-10" db="EMBL/GenBank/DDBJ databases">
        <authorList>
            <person name="Varghese N."/>
            <person name="Submissions S."/>
        </authorList>
    </citation>
    <scope>NUCLEOTIDE SEQUENCE [LARGE SCALE GENOMIC DNA]</scope>
    <source>
        <strain evidence="4">DSM 25157</strain>
    </source>
</reference>
<dbReference type="EMBL" id="FNQJ01000001">
    <property type="protein sequence ID" value="SDZ74127.1"/>
    <property type="molecule type" value="Genomic_DNA"/>
</dbReference>
<dbReference type="AlphaFoldDB" id="A0A1H3VH39"/>
<dbReference type="SUPFAM" id="SSF52833">
    <property type="entry name" value="Thioredoxin-like"/>
    <property type="match status" value="1"/>
</dbReference>
<gene>
    <name evidence="3" type="ORF">SAMN05421875_101149</name>
</gene>
<dbReference type="InterPro" id="IPR006660">
    <property type="entry name" value="Arsenate_reductase-like"/>
</dbReference>
<accession>A0A1H3VH39</accession>